<dbReference type="AlphaFoldDB" id="A0A915KIP5"/>
<proteinExistence type="predicted"/>
<accession>A0A915KIP5</accession>
<evidence type="ECO:0000313" key="2">
    <source>
        <dbReference type="WBParaSite" id="nRc.2.0.1.t38705-RA"/>
    </source>
</evidence>
<keyword evidence="1" id="KW-1185">Reference proteome</keyword>
<protein>
    <submittedName>
        <fullName evidence="2">Uncharacterized protein</fullName>
    </submittedName>
</protein>
<organism evidence="1 2">
    <name type="scientific">Romanomermis culicivorax</name>
    <name type="common">Nematode worm</name>
    <dbReference type="NCBI Taxonomy" id="13658"/>
    <lineage>
        <taxon>Eukaryota</taxon>
        <taxon>Metazoa</taxon>
        <taxon>Ecdysozoa</taxon>
        <taxon>Nematoda</taxon>
        <taxon>Enoplea</taxon>
        <taxon>Dorylaimia</taxon>
        <taxon>Mermithida</taxon>
        <taxon>Mermithoidea</taxon>
        <taxon>Mermithidae</taxon>
        <taxon>Romanomermis</taxon>
    </lineage>
</organism>
<name>A0A915KIP5_ROMCU</name>
<sequence length="29" mass="3593">MPNIDERQILYMPTPNHFMETMLMLKERI</sequence>
<evidence type="ECO:0000313" key="1">
    <source>
        <dbReference type="Proteomes" id="UP000887565"/>
    </source>
</evidence>
<reference evidence="2" key="1">
    <citation type="submission" date="2022-11" db="UniProtKB">
        <authorList>
            <consortium name="WormBaseParasite"/>
        </authorList>
    </citation>
    <scope>IDENTIFICATION</scope>
</reference>
<dbReference type="WBParaSite" id="nRc.2.0.1.t38705-RA">
    <property type="protein sequence ID" value="nRc.2.0.1.t38705-RA"/>
    <property type="gene ID" value="nRc.2.0.1.g38705"/>
</dbReference>
<dbReference type="Proteomes" id="UP000887565">
    <property type="component" value="Unplaced"/>
</dbReference>